<evidence type="ECO:0000313" key="10">
    <source>
        <dbReference type="EMBL" id="CBE67923.1"/>
    </source>
</evidence>
<dbReference type="PROSITE" id="PS01058">
    <property type="entry name" value="SAICAR_SYNTHETASE_2"/>
    <property type="match status" value="1"/>
</dbReference>
<gene>
    <name evidence="8" type="primary">purC</name>
    <name evidence="10" type="ORF">DAMO_0862</name>
</gene>
<dbReference type="UniPathway" id="UPA00074">
    <property type="reaction ID" value="UER00131"/>
</dbReference>
<dbReference type="FunFam" id="3.30.470.20:FF:000015">
    <property type="entry name" value="Phosphoribosylaminoimidazole-succinocarboxamide synthase"/>
    <property type="match status" value="1"/>
</dbReference>
<dbReference type="HAMAP" id="MF_00137">
    <property type="entry name" value="SAICAR_synth"/>
    <property type="match status" value="1"/>
</dbReference>
<evidence type="ECO:0000256" key="4">
    <source>
        <dbReference type="ARBA" id="ARBA00022741"/>
    </source>
</evidence>
<feature type="domain" description="SAICAR synthetase/ADE2 N-terminal" evidence="9">
    <location>
        <begin position="26"/>
        <end position="275"/>
    </location>
</feature>
<keyword evidence="4 8" id="KW-0547">Nucleotide-binding</keyword>
<dbReference type="SUPFAM" id="SSF56104">
    <property type="entry name" value="SAICAR synthase-like"/>
    <property type="match status" value="1"/>
</dbReference>
<keyword evidence="6 8" id="KW-0067">ATP-binding</keyword>
<proteinExistence type="inferred from homology"/>
<accession>D5MM37</accession>
<dbReference type="NCBIfam" id="NF010568">
    <property type="entry name" value="PRK13961.1"/>
    <property type="match status" value="1"/>
</dbReference>
<dbReference type="KEGG" id="mox:DAMO_0862"/>
<name>D5MM37_METO1</name>
<evidence type="ECO:0000256" key="8">
    <source>
        <dbReference type="HAMAP-Rule" id="MF_00137"/>
    </source>
</evidence>
<comment type="similarity">
    <text evidence="2 8">Belongs to the SAICAR synthetase family.</text>
</comment>
<comment type="pathway">
    <text evidence="1 8">Purine metabolism; IMP biosynthesis via de novo pathway; 5-amino-1-(5-phospho-D-ribosyl)imidazole-4-carboxamide from 5-amino-1-(5-phospho-D-ribosyl)imidazole-4-carboxylate: step 1/2.</text>
</comment>
<dbReference type="InterPro" id="IPR001636">
    <property type="entry name" value="SAICAR_synth"/>
</dbReference>
<dbReference type="GO" id="GO:0005737">
    <property type="term" value="C:cytoplasm"/>
    <property type="evidence" value="ECO:0007669"/>
    <property type="project" value="TreeGrafter"/>
</dbReference>
<dbReference type="AlphaFoldDB" id="D5MM37"/>
<sequence length="311" mass="34802">MDNDNILTDIIEPVVLNTECPELTLYARGKVRDIYDFEDRLLLVATDRISAFDVVLPTGIPGKGRILTALSTFWFHVTADLVPNHLLTTEVDGFPPACRPYRETLQGRSMLVKKTKPLPIECIVRGYLSGSGWVEYQKTGTVCGIPLPVGLPESCRLDPPLFTPSTKAEQGAHDVNITFDEAAARLGLELAERVRTLSLALYERARTHALERGIIIADTKFEFGLLDGNLVLIDEVLTPDSSRFWPCDTYAPGRSQPSFDKQFVRDYLKSIAWDMQEPGPELPQDIVRRTRAKYQEALRRLAEADLPACEA</sequence>
<dbReference type="InterPro" id="IPR028923">
    <property type="entry name" value="SAICAR_synt/ADE2_N"/>
</dbReference>
<evidence type="ECO:0000256" key="3">
    <source>
        <dbReference type="ARBA" id="ARBA00022598"/>
    </source>
</evidence>
<dbReference type="PANTHER" id="PTHR43700:SF1">
    <property type="entry name" value="PHOSPHORIBOSYLAMINOIMIDAZOLE-SUCCINOCARBOXAMIDE SYNTHASE"/>
    <property type="match status" value="1"/>
</dbReference>
<dbReference type="eggNOG" id="COG0152">
    <property type="taxonomic scope" value="Bacteria"/>
</dbReference>
<evidence type="ECO:0000256" key="6">
    <source>
        <dbReference type="ARBA" id="ARBA00022840"/>
    </source>
</evidence>
<dbReference type="EC" id="6.3.2.6" evidence="8"/>
<dbReference type="Gene3D" id="3.30.200.20">
    <property type="entry name" value="Phosphorylase Kinase, domain 1"/>
    <property type="match status" value="1"/>
</dbReference>
<organism evidence="10 11">
    <name type="scientific">Methylomirabilis oxygeniifera</name>
    <dbReference type="NCBI Taxonomy" id="671143"/>
    <lineage>
        <taxon>Bacteria</taxon>
        <taxon>Candidatus Methylomirabilota</taxon>
        <taxon>Candidatus Methylomirabilia</taxon>
        <taxon>Candidatus Methylomirabilales</taxon>
        <taxon>Candidatus Methylomirabilaceae</taxon>
        <taxon>Candidatus Methylomirabilis</taxon>
    </lineage>
</organism>
<dbReference type="PROSITE" id="PS01057">
    <property type="entry name" value="SAICAR_SYNTHETASE_1"/>
    <property type="match status" value="1"/>
</dbReference>
<dbReference type="GO" id="GO:0005524">
    <property type="term" value="F:ATP binding"/>
    <property type="evidence" value="ECO:0007669"/>
    <property type="project" value="UniProtKB-KW"/>
</dbReference>
<dbReference type="Proteomes" id="UP000006898">
    <property type="component" value="Chromosome"/>
</dbReference>
<dbReference type="HOGENOM" id="CLU_045637_0_0_0"/>
<comment type="catalytic activity">
    <reaction evidence="7 8">
        <text>5-amino-1-(5-phospho-D-ribosyl)imidazole-4-carboxylate + L-aspartate + ATP = (2S)-2-[5-amino-1-(5-phospho-beta-D-ribosyl)imidazole-4-carboxamido]succinate + ADP + phosphate + 2 H(+)</text>
        <dbReference type="Rhea" id="RHEA:22628"/>
        <dbReference type="ChEBI" id="CHEBI:15378"/>
        <dbReference type="ChEBI" id="CHEBI:29991"/>
        <dbReference type="ChEBI" id="CHEBI:30616"/>
        <dbReference type="ChEBI" id="CHEBI:43474"/>
        <dbReference type="ChEBI" id="CHEBI:58443"/>
        <dbReference type="ChEBI" id="CHEBI:77657"/>
        <dbReference type="ChEBI" id="CHEBI:456216"/>
        <dbReference type="EC" id="6.3.2.6"/>
    </reaction>
</comment>
<reference evidence="10 11" key="1">
    <citation type="journal article" date="2010" name="Nature">
        <title>Nitrite-driven anaerobic methane oxidation by oxygenic bacteria.</title>
        <authorList>
            <person name="Ettwig K.F."/>
            <person name="Butler M.K."/>
            <person name="Le Paslier D."/>
            <person name="Pelletier E."/>
            <person name="Mangenot S."/>
            <person name="Kuypers M.M.M."/>
            <person name="Schreiber F."/>
            <person name="Dutilh B.E."/>
            <person name="Zedelius J."/>
            <person name="de Beer D."/>
            <person name="Gloerich J."/>
            <person name="Wessels H.J.C.T."/>
            <person name="van Allen T."/>
            <person name="Luesken F."/>
            <person name="Wu M."/>
            <person name="van de Pas-Schoonen K.T."/>
            <person name="Op den Camp H.J.M."/>
            <person name="Janssen-Megens E.M."/>
            <person name="Francoijs K-J."/>
            <person name="Stunnenberg H."/>
            <person name="Weissenbach J."/>
            <person name="Jetten M.S.M."/>
            <person name="Strous M."/>
        </authorList>
    </citation>
    <scope>NUCLEOTIDE SEQUENCE [LARGE SCALE GENOMIC DNA]</scope>
</reference>
<keyword evidence="5 8" id="KW-0658">Purine biosynthesis</keyword>
<evidence type="ECO:0000313" key="11">
    <source>
        <dbReference type="Proteomes" id="UP000006898"/>
    </source>
</evidence>
<dbReference type="Pfam" id="PF01259">
    <property type="entry name" value="SAICAR_synt"/>
    <property type="match status" value="1"/>
</dbReference>
<protein>
    <recommendedName>
        <fullName evidence="8">Phosphoribosylaminoimidazole-succinocarboxamide synthase</fullName>
        <ecNumber evidence="8">6.3.2.6</ecNumber>
    </recommendedName>
    <alternativeName>
        <fullName evidence="8">SAICAR synthetase</fullName>
    </alternativeName>
</protein>
<dbReference type="Gene3D" id="3.30.470.20">
    <property type="entry name" value="ATP-grasp fold, B domain"/>
    <property type="match status" value="1"/>
</dbReference>
<dbReference type="GO" id="GO:0006189">
    <property type="term" value="P:'de novo' IMP biosynthetic process"/>
    <property type="evidence" value="ECO:0007669"/>
    <property type="project" value="UniProtKB-UniRule"/>
</dbReference>
<evidence type="ECO:0000256" key="2">
    <source>
        <dbReference type="ARBA" id="ARBA00010190"/>
    </source>
</evidence>
<dbReference type="EMBL" id="FP565575">
    <property type="protein sequence ID" value="CBE67923.1"/>
    <property type="molecule type" value="Genomic_DNA"/>
</dbReference>
<keyword evidence="3 8" id="KW-0436">Ligase</keyword>
<evidence type="ECO:0000256" key="7">
    <source>
        <dbReference type="ARBA" id="ARBA00048475"/>
    </source>
</evidence>
<dbReference type="NCBIfam" id="TIGR00081">
    <property type="entry name" value="purC"/>
    <property type="match status" value="1"/>
</dbReference>
<dbReference type="CDD" id="cd01414">
    <property type="entry name" value="SAICAR_synt_Sc"/>
    <property type="match status" value="1"/>
</dbReference>
<dbReference type="PATRIC" id="fig|671143.5.peg.744"/>
<dbReference type="STRING" id="671143.DAMO_0862"/>
<dbReference type="InterPro" id="IPR018236">
    <property type="entry name" value="SAICAR_synthetase_CS"/>
</dbReference>
<evidence type="ECO:0000256" key="5">
    <source>
        <dbReference type="ARBA" id="ARBA00022755"/>
    </source>
</evidence>
<evidence type="ECO:0000259" key="9">
    <source>
        <dbReference type="Pfam" id="PF01259"/>
    </source>
</evidence>
<dbReference type="GO" id="GO:0004639">
    <property type="term" value="F:phosphoribosylaminoimidazolesuccinocarboxamide synthase activity"/>
    <property type="evidence" value="ECO:0007669"/>
    <property type="project" value="UniProtKB-UniRule"/>
</dbReference>
<dbReference type="PANTHER" id="PTHR43700">
    <property type="entry name" value="PHOSPHORIBOSYLAMINOIMIDAZOLE-SUCCINOCARBOXAMIDE SYNTHASE"/>
    <property type="match status" value="1"/>
</dbReference>
<evidence type="ECO:0000256" key="1">
    <source>
        <dbReference type="ARBA" id="ARBA00004672"/>
    </source>
</evidence>